<name>A0A926DPH8_9FIRM</name>
<feature type="binding site" evidence="2">
    <location>
        <position position="148"/>
    </location>
    <ligand>
        <name>Fe cation</name>
        <dbReference type="ChEBI" id="CHEBI:24875"/>
        <label>2</label>
    </ligand>
</feature>
<feature type="binding site" evidence="2">
    <location>
        <position position="67"/>
    </location>
    <ligand>
        <name>Fe cation</name>
        <dbReference type="ChEBI" id="CHEBI:24875"/>
        <label>2</label>
    </ligand>
</feature>
<accession>A0A926DPH8</accession>
<feature type="binding site" evidence="2">
    <location>
        <position position="173"/>
    </location>
    <ligand>
        <name>Fe cation</name>
        <dbReference type="ChEBI" id="CHEBI:24875"/>
        <label>2</label>
    </ligand>
</feature>
<dbReference type="EMBL" id="JACRSU010000004">
    <property type="protein sequence ID" value="MBC8541462.1"/>
    <property type="molecule type" value="Genomic_DNA"/>
</dbReference>
<evidence type="ECO:0000313" key="4">
    <source>
        <dbReference type="Proteomes" id="UP000611762"/>
    </source>
</evidence>
<dbReference type="PIRSF" id="PIRSF004789">
    <property type="entry name" value="DR1281"/>
    <property type="match status" value="1"/>
</dbReference>
<dbReference type="AlphaFoldDB" id="A0A926DPH8"/>
<feature type="binding site" evidence="2">
    <location>
        <position position="39"/>
    </location>
    <ligand>
        <name>Fe cation</name>
        <dbReference type="ChEBI" id="CHEBI:24875"/>
        <label>2</label>
    </ligand>
</feature>
<dbReference type="PANTHER" id="PTHR36303">
    <property type="entry name" value="2',3'-CYCLIC-NUCLEOTIDE 2'-PHOSPHODIESTERASE"/>
    <property type="match status" value="1"/>
</dbReference>
<dbReference type="RefSeq" id="WP_249313495.1">
    <property type="nucleotide sequence ID" value="NZ_JACRSU010000004.1"/>
</dbReference>
<sequence>MKILTIGDVVGDSGTAAVCERLGEIKEKYAADFCVVNGENACSANGISRRKAEMLLHAGADVLTLGNHTFRQKDAPALLQHNQNIIRPINYPPETVGRGFCTVEKNGVRIGVFNALGRIYLENVDCPFRALNKALSEMKADIKIVDFHAEATSEKRAMGFYLDGKASVVFGTHTHVQTSDIQVLPRGTGYVTDIGMSGPHHSCLGVDKEIVIDRFVGCIPRRFELADSPARIDGAVFTVDETTGKCTGGEIFSVLPGETI</sequence>
<feature type="binding site" evidence="2">
    <location>
        <position position="40"/>
    </location>
    <ligand>
        <name>Fe cation</name>
        <dbReference type="ChEBI" id="CHEBI:24875"/>
        <label>1</label>
    </ligand>
</feature>
<dbReference type="Pfam" id="PF13277">
    <property type="entry name" value="YmdB"/>
    <property type="match status" value="1"/>
</dbReference>
<dbReference type="Proteomes" id="UP000611762">
    <property type="component" value="Unassembled WGS sequence"/>
</dbReference>
<keyword evidence="4" id="KW-1185">Reference proteome</keyword>
<feature type="active site" description="Proton donor" evidence="1">
    <location>
        <position position="68"/>
    </location>
</feature>
<dbReference type="NCBIfam" id="TIGR00282">
    <property type="entry name" value="TIGR00282 family metallophosphoesterase"/>
    <property type="match status" value="1"/>
</dbReference>
<evidence type="ECO:0000256" key="1">
    <source>
        <dbReference type="PIRSR" id="PIRSR004789-50"/>
    </source>
</evidence>
<dbReference type="Gene3D" id="3.60.21.10">
    <property type="match status" value="1"/>
</dbReference>
<proteinExistence type="predicted"/>
<evidence type="ECO:0000313" key="3">
    <source>
        <dbReference type="EMBL" id="MBC8541462.1"/>
    </source>
</evidence>
<feature type="binding site" evidence="2">
    <location>
        <position position="39"/>
    </location>
    <ligand>
        <name>Fe cation</name>
        <dbReference type="ChEBI" id="CHEBI:24875"/>
        <label>1</label>
    </ligand>
</feature>
<dbReference type="GO" id="GO:0046872">
    <property type="term" value="F:metal ion binding"/>
    <property type="evidence" value="ECO:0007669"/>
    <property type="project" value="UniProtKB-KW"/>
</dbReference>
<dbReference type="GO" id="GO:0004113">
    <property type="term" value="F:2',3'-cyclic-nucleotide 3'-phosphodiesterase activity"/>
    <property type="evidence" value="ECO:0007669"/>
    <property type="project" value="TreeGrafter"/>
</dbReference>
<organism evidence="3 4">
    <name type="scientific">Congzhengia minquanensis</name>
    <dbReference type="NCBI Taxonomy" id="2763657"/>
    <lineage>
        <taxon>Bacteria</taxon>
        <taxon>Bacillati</taxon>
        <taxon>Bacillota</taxon>
        <taxon>Clostridia</taxon>
        <taxon>Eubacteriales</taxon>
        <taxon>Oscillospiraceae</taxon>
        <taxon>Congzhengia</taxon>
    </lineage>
</organism>
<dbReference type="PANTHER" id="PTHR36303:SF1">
    <property type="entry name" value="2',3'-CYCLIC-NUCLEOTIDE 2'-PHOSPHODIESTERASE"/>
    <property type="match status" value="1"/>
</dbReference>
<dbReference type="SUPFAM" id="SSF56300">
    <property type="entry name" value="Metallo-dependent phosphatases"/>
    <property type="match status" value="1"/>
</dbReference>
<keyword evidence="2" id="KW-0479">Metal-binding</keyword>
<comment type="caution">
    <text evidence="3">The sequence shown here is derived from an EMBL/GenBank/DDBJ whole genome shotgun (WGS) entry which is preliminary data.</text>
</comment>
<gene>
    <name evidence="3" type="ORF">H8698_10790</name>
</gene>
<dbReference type="InterPro" id="IPR005235">
    <property type="entry name" value="YmdB-like"/>
</dbReference>
<feature type="binding site" evidence="2">
    <location>
        <position position="175"/>
    </location>
    <ligand>
        <name>Fe cation</name>
        <dbReference type="ChEBI" id="CHEBI:24875"/>
        <label>1</label>
    </ligand>
</feature>
<feature type="binding site" evidence="2">
    <location>
        <position position="8"/>
    </location>
    <ligand>
        <name>Fe cation</name>
        <dbReference type="ChEBI" id="CHEBI:24875"/>
        <label>1</label>
    </ligand>
</feature>
<reference evidence="3" key="1">
    <citation type="submission" date="2020-08" db="EMBL/GenBank/DDBJ databases">
        <title>Genome public.</title>
        <authorList>
            <person name="Liu C."/>
            <person name="Sun Q."/>
        </authorList>
    </citation>
    <scope>NUCLEOTIDE SEQUENCE</scope>
    <source>
        <strain evidence="3">H8</strain>
    </source>
</reference>
<dbReference type="InterPro" id="IPR029052">
    <property type="entry name" value="Metallo-depent_PP-like"/>
</dbReference>
<evidence type="ECO:0000256" key="2">
    <source>
        <dbReference type="PIRSR" id="PIRSR004789-51"/>
    </source>
</evidence>
<protein>
    <submittedName>
        <fullName evidence="3">TIGR00282 family metallophosphoesterase</fullName>
    </submittedName>
</protein>